<dbReference type="SMART" id="SM01134">
    <property type="entry name" value="DeoRC"/>
    <property type="match status" value="1"/>
</dbReference>
<dbReference type="InterPro" id="IPR036390">
    <property type="entry name" value="WH_DNA-bd_sf"/>
</dbReference>
<dbReference type="InterPro" id="IPR050313">
    <property type="entry name" value="Carb_Metab_HTH_regulators"/>
</dbReference>
<dbReference type="PRINTS" id="PR00037">
    <property type="entry name" value="HTHLACR"/>
</dbReference>
<accession>A0ABV2MQ82</accession>
<gene>
    <name evidence="6" type="ORF">ABID08_004909</name>
</gene>
<dbReference type="InterPro" id="IPR014036">
    <property type="entry name" value="DeoR-like_C"/>
</dbReference>
<dbReference type="PROSITE" id="PS00894">
    <property type="entry name" value="HTH_DEOR_1"/>
    <property type="match status" value="1"/>
</dbReference>
<keyword evidence="7" id="KW-1185">Reference proteome</keyword>
<evidence type="ECO:0000313" key="7">
    <source>
        <dbReference type="Proteomes" id="UP001549077"/>
    </source>
</evidence>
<sequence>MSSHSVQHHAISFNFVRKTMLTTQRKALILDILRRDGQVIAKRVAEDFSLSEDTIRRDLREMAAEGLLKRVHGGAMPLSPDLPDFTARRSVSSEIKARLGAAAAAMARPGQMIFLDGGTTTAEIARHLPREMPLTVATHSPTIAAELEHHPTAEVILAGGRLYKHSMVATGAAAMAAISQLRPDLFFLGVTAAHPVHGLSTGDFEEAAIKRHIARCSAETHVLLTQEKFDLVSPCPVLGIAEVAGLIVPAEISAERLKPYRDLNGTIAVA</sequence>
<name>A0ABV2MQ82_9HYPH</name>
<dbReference type="Proteomes" id="UP001549077">
    <property type="component" value="Unassembled WGS sequence"/>
</dbReference>
<organism evidence="6 7">
    <name type="scientific">Rhizobium binae</name>
    <dbReference type="NCBI Taxonomy" id="1138190"/>
    <lineage>
        <taxon>Bacteria</taxon>
        <taxon>Pseudomonadati</taxon>
        <taxon>Pseudomonadota</taxon>
        <taxon>Alphaproteobacteria</taxon>
        <taxon>Hyphomicrobiales</taxon>
        <taxon>Rhizobiaceae</taxon>
        <taxon>Rhizobium/Agrobacterium group</taxon>
        <taxon>Rhizobium</taxon>
    </lineage>
</organism>
<dbReference type="Pfam" id="PF00455">
    <property type="entry name" value="DeoRC"/>
    <property type="match status" value="1"/>
</dbReference>
<dbReference type="Pfam" id="PF08220">
    <property type="entry name" value="HTH_DeoR"/>
    <property type="match status" value="1"/>
</dbReference>
<keyword evidence="2" id="KW-0805">Transcription regulation</keyword>
<evidence type="ECO:0000259" key="5">
    <source>
        <dbReference type="PROSITE" id="PS51000"/>
    </source>
</evidence>
<keyword evidence="1" id="KW-0678">Repressor</keyword>
<dbReference type="InterPro" id="IPR018356">
    <property type="entry name" value="Tscrpt_reg_HTH_DeoR_CS"/>
</dbReference>
<keyword evidence="4" id="KW-0804">Transcription</keyword>
<evidence type="ECO:0000256" key="4">
    <source>
        <dbReference type="ARBA" id="ARBA00023163"/>
    </source>
</evidence>
<evidence type="ECO:0000256" key="3">
    <source>
        <dbReference type="ARBA" id="ARBA00023125"/>
    </source>
</evidence>
<reference evidence="6 7" key="1">
    <citation type="submission" date="2024-06" db="EMBL/GenBank/DDBJ databases">
        <title>Genomic Encyclopedia of Type Strains, Phase IV (KMG-IV): sequencing the most valuable type-strain genomes for metagenomic binning, comparative biology and taxonomic classification.</title>
        <authorList>
            <person name="Goeker M."/>
        </authorList>
    </citation>
    <scope>NUCLEOTIDE SEQUENCE [LARGE SCALE GENOMIC DNA]</scope>
    <source>
        <strain evidence="6 7">DSM 29288</strain>
    </source>
</reference>
<dbReference type="EMBL" id="JBEPMY010000018">
    <property type="protein sequence ID" value="MET3757528.1"/>
    <property type="molecule type" value="Genomic_DNA"/>
</dbReference>
<evidence type="ECO:0000256" key="2">
    <source>
        <dbReference type="ARBA" id="ARBA00023015"/>
    </source>
</evidence>
<dbReference type="SUPFAM" id="SSF100950">
    <property type="entry name" value="NagB/RpiA/CoA transferase-like"/>
    <property type="match status" value="1"/>
</dbReference>
<comment type="caution">
    <text evidence="6">The sequence shown here is derived from an EMBL/GenBank/DDBJ whole genome shotgun (WGS) entry which is preliminary data.</text>
</comment>
<feature type="domain" description="HTH deoR-type" evidence="5">
    <location>
        <begin position="22"/>
        <end position="77"/>
    </location>
</feature>
<evidence type="ECO:0000313" key="6">
    <source>
        <dbReference type="EMBL" id="MET3757528.1"/>
    </source>
</evidence>
<dbReference type="SUPFAM" id="SSF46785">
    <property type="entry name" value="Winged helix' DNA-binding domain"/>
    <property type="match status" value="1"/>
</dbReference>
<dbReference type="PANTHER" id="PTHR30363:SF4">
    <property type="entry name" value="GLYCEROL-3-PHOSPHATE REGULON REPRESSOR"/>
    <property type="match status" value="1"/>
</dbReference>
<dbReference type="InterPro" id="IPR001034">
    <property type="entry name" value="DeoR_HTH"/>
</dbReference>
<dbReference type="SMART" id="SM00420">
    <property type="entry name" value="HTH_DEOR"/>
    <property type="match status" value="1"/>
</dbReference>
<dbReference type="PANTHER" id="PTHR30363">
    <property type="entry name" value="HTH-TYPE TRANSCRIPTIONAL REGULATOR SRLR-RELATED"/>
    <property type="match status" value="1"/>
</dbReference>
<evidence type="ECO:0000256" key="1">
    <source>
        <dbReference type="ARBA" id="ARBA00022491"/>
    </source>
</evidence>
<dbReference type="PROSITE" id="PS51000">
    <property type="entry name" value="HTH_DEOR_2"/>
    <property type="match status" value="1"/>
</dbReference>
<protein>
    <submittedName>
        <fullName evidence="6">DeoR/GlpR family transcriptional regulator of sugar metabolism</fullName>
    </submittedName>
</protein>
<keyword evidence="3" id="KW-0238">DNA-binding</keyword>
<dbReference type="InterPro" id="IPR037171">
    <property type="entry name" value="NagB/RpiA_transferase-like"/>
</dbReference>
<proteinExistence type="predicted"/>